<protein>
    <recommendedName>
        <fullName evidence="2">DUF4174 domain-containing protein</fullName>
    </recommendedName>
</protein>
<accession>A0ABQ6PV55</accession>
<gene>
    <name evidence="3" type="ORF">Aconfl_42830</name>
</gene>
<name>A0ABQ6PV55_9BACT</name>
<evidence type="ECO:0000259" key="2">
    <source>
        <dbReference type="Pfam" id="PF13778"/>
    </source>
</evidence>
<evidence type="ECO:0000313" key="3">
    <source>
        <dbReference type="EMBL" id="GMQ31638.1"/>
    </source>
</evidence>
<sequence>MIWVGLLGIMIWTFVGQDSLTPRDFVGKNRLLIVVDAGRGEEDWFSKELKSDLGERKLMVFVYSKGNLIQTNCTQLVDPNSFIQQVGQKQAGGKASNWVLIGLDGGKKYWGVGWPLTKNIFNQIDSMPMRQSEIRRKGKGG</sequence>
<feature type="domain" description="DUF4174" evidence="2">
    <location>
        <begin position="24"/>
        <end position="133"/>
    </location>
</feature>
<dbReference type="EMBL" id="BTPD01000023">
    <property type="protein sequence ID" value="GMQ31638.1"/>
    <property type="molecule type" value="Genomic_DNA"/>
</dbReference>
<dbReference type="Proteomes" id="UP001338309">
    <property type="component" value="Unassembled WGS sequence"/>
</dbReference>
<comment type="caution">
    <text evidence="3">The sequence shown here is derived from an EMBL/GenBank/DDBJ whole genome shotgun (WGS) entry which is preliminary data.</text>
</comment>
<keyword evidence="4" id="KW-1185">Reference proteome</keyword>
<dbReference type="Pfam" id="PF13778">
    <property type="entry name" value="DUF4174"/>
    <property type="match status" value="1"/>
</dbReference>
<reference evidence="3 4" key="1">
    <citation type="submission" date="2023-08" db="EMBL/GenBank/DDBJ databases">
        <title>Draft genome sequence of Algoriphagus confluentis.</title>
        <authorList>
            <person name="Takatani N."/>
            <person name="Hosokawa M."/>
            <person name="Sawabe T."/>
        </authorList>
    </citation>
    <scope>NUCLEOTIDE SEQUENCE [LARGE SCALE GENOMIC DNA]</scope>
    <source>
        <strain evidence="3 4">NBRC 111222</strain>
    </source>
</reference>
<evidence type="ECO:0000313" key="4">
    <source>
        <dbReference type="Proteomes" id="UP001338309"/>
    </source>
</evidence>
<keyword evidence="1" id="KW-0732">Signal</keyword>
<organism evidence="3 4">
    <name type="scientific">Algoriphagus confluentis</name>
    <dbReference type="NCBI Taxonomy" id="1697556"/>
    <lineage>
        <taxon>Bacteria</taxon>
        <taxon>Pseudomonadati</taxon>
        <taxon>Bacteroidota</taxon>
        <taxon>Cytophagia</taxon>
        <taxon>Cytophagales</taxon>
        <taxon>Cyclobacteriaceae</taxon>
        <taxon>Algoriphagus</taxon>
    </lineage>
</organism>
<evidence type="ECO:0000256" key="1">
    <source>
        <dbReference type="ARBA" id="ARBA00022729"/>
    </source>
</evidence>
<proteinExistence type="predicted"/>
<dbReference type="InterPro" id="IPR025232">
    <property type="entry name" value="DUF4174"/>
</dbReference>